<keyword evidence="3" id="KW-0675">Receptor</keyword>
<evidence type="ECO:0000256" key="3">
    <source>
        <dbReference type="ARBA" id="ARBA00023170"/>
    </source>
</evidence>
<reference evidence="5" key="1">
    <citation type="thesis" date="2020" institute="ProQuest LLC" country="789 East Eisenhower Parkway, Ann Arbor, MI, USA">
        <title>Comparative Genomics and Chromosome Evolution.</title>
        <authorList>
            <person name="Mudd A.B."/>
        </authorList>
    </citation>
    <scope>NUCLEOTIDE SEQUENCE</scope>
    <source>
        <strain evidence="5">HN-11 Male</strain>
        <tissue evidence="5">Kidney and liver</tissue>
    </source>
</reference>
<dbReference type="GO" id="GO:0007155">
    <property type="term" value="P:cell adhesion"/>
    <property type="evidence" value="ECO:0007669"/>
    <property type="project" value="UniProtKB-KW"/>
</dbReference>
<feature type="non-terminal residue" evidence="5">
    <location>
        <position position="1"/>
    </location>
</feature>
<dbReference type="EMBL" id="WNTK01040100">
    <property type="protein sequence ID" value="KAG9460792.1"/>
    <property type="molecule type" value="Genomic_DNA"/>
</dbReference>
<feature type="non-terminal residue" evidence="5">
    <location>
        <position position="139"/>
    </location>
</feature>
<keyword evidence="6" id="KW-1185">Reference proteome</keyword>
<feature type="domain" description="Integrin alpha-X-like third Ig-like" evidence="4">
    <location>
        <begin position="45"/>
        <end position="130"/>
    </location>
</feature>
<dbReference type="Pfam" id="PF21520">
    <property type="entry name" value="ITGAX-like_Ig_3"/>
    <property type="match status" value="1"/>
</dbReference>
<comment type="similarity">
    <text evidence="1">Belongs to the integrin alpha chain family.</text>
</comment>
<evidence type="ECO:0000256" key="1">
    <source>
        <dbReference type="ARBA" id="ARBA00008054"/>
    </source>
</evidence>
<evidence type="ECO:0000313" key="5">
    <source>
        <dbReference type="EMBL" id="KAG9460792.1"/>
    </source>
</evidence>
<dbReference type="AlphaFoldDB" id="A0A8J6C296"/>
<evidence type="ECO:0000259" key="4">
    <source>
        <dbReference type="Pfam" id="PF21520"/>
    </source>
</evidence>
<dbReference type="OrthoDB" id="9908783at2759"/>
<organism evidence="5 6">
    <name type="scientific">Eleutherodactylus coqui</name>
    <name type="common">Puerto Rican coqui</name>
    <dbReference type="NCBI Taxonomy" id="57060"/>
    <lineage>
        <taxon>Eukaryota</taxon>
        <taxon>Metazoa</taxon>
        <taxon>Chordata</taxon>
        <taxon>Craniata</taxon>
        <taxon>Vertebrata</taxon>
        <taxon>Euteleostomi</taxon>
        <taxon>Amphibia</taxon>
        <taxon>Batrachia</taxon>
        <taxon>Anura</taxon>
        <taxon>Neobatrachia</taxon>
        <taxon>Hyloidea</taxon>
        <taxon>Eleutherodactylidae</taxon>
        <taxon>Eleutherodactylinae</taxon>
        <taxon>Eleutherodactylus</taxon>
        <taxon>Eleutherodactylus</taxon>
    </lineage>
</organism>
<dbReference type="Gene3D" id="2.60.40.1530">
    <property type="entry name" value="ntegrin, alpha v. Chain A, domain 4"/>
    <property type="match status" value="1"/>
</dbReference>
<comment type="caution">
    <text evidence="5">The sequence shown here is derived from an EMBL/GenBank/DDBJ whole genome shotgun (WGS) entry which is preliminary data.</text>
</comment>
<keyword evidence="2" id="KW-0130">Cell adhesion</keyword>
<gene>
    <name evidence="5" type="ORF">GDO78_019526</name>
</gene>
<evidence type="ECO:0000256" key="2">
    <source>
        <dbReference type="ARBA" id="ARBA00022889"/>
    </source>
</evidence>
<evidence type="ECO:0000313" key="6">
    <source>
        <dbReference type="Proteomes" id="UP000770717"/>
    </source>
</evidence>
<accession>A0A8J6C296</accession>
<dbReference type="Proteomes" id="UP000770717">
    <property type="component" value="Unassembled WGS sequence"/>
</dbReference>
<name>A0A8J6C296_ELECQ</name>
<protein>
    <recommendedName>
        <fullName evidence="4">Integrin alpha-X-like third Ig-like domain-containing protein</fullName>
    </recommendedName>
</protein>
<sequence length="139" mass="15359">AIFLVSFHVAPKAVLGYSLNMTANVTSDNKKDEIKGSSSSIKVLYSIYVTITGLEDSSKYENYTSPDPSIRHVYRVENLGPRELPLSVTFLIPVRLGESTIWETPNITTSEPQITECRTASVREDTAKARELPKASPVL</sequence>
<dbReference type="InterPro" id="IPR048633">
    <property type="entry name" value="ITGAX-like_Ig_3"/>
</dbReference>
<proteinExistence type="inferred from homology"/>